<feature type="transmembrane region" description="Helical" evidence="1">
    <location>
        <begin position="6"/>
        <end position="29"/>
    </location>
</feature>
<dbReference type="EMBL" id="FNQV01000010">
    <property type="protein sequence ID" value="SEA49872.1"/>
    <property type="molecule type" value="Genomic_DNA"/>
</dbReference>
<dbReference type="AlphaFoldDB" id="A0A1H4BPY5"/>
<sequence>MTTTAIVMMAVAIATVWGGLAVSVAYLVTHPVEEEVDGRQNSSAHLDV</sequence>
<dbReference type="Proteomes" id="UP000199288">
    <property type="component" value="Unassembled WGS sequence"/>
</dbReference>
<dbReference type="InterPro" id="IPR031596">
    <property type="entry name" value="MaAIMP_sms"/>
</dbReference>
<gene>
    <name evidence="2" type="ORF">SAMN02910418_01729</name>
</gene>
<reference evidence="3" key="1">
    <citation type="submission" date="2016-10" db="EMBL/GenBank/DDBJ databases">
        <authorList>
            <person name="Varghese N."/>
            <person name="Submissions S."/>
        </authorList>
    </citation>
    <scope>NUCLEOTIDE SEQUENCE [LARGE SCALE GENOMIC DNA]</scope>
    <source>
        <strain evidence="3">KPR-1</strain>
    </source>
</reference>
<dbReference type="Pfam" id="PF16951">
    <property type="entry name" value="MaAIMP_sms"/>
    <property type="match status" value="1"/>
</dbReference>
<organism evidence="2 3">
    <name type="scientific">Bowdeniella nasicola</name>
    <dbReference type="NCBI Taxonomy" id="208480"/>
    <lineage>
        <taxon>Bacteria</taxon>
        <taxon>Bacillati</taxon>
        <taxon>Actinomycetota</taxon>
        <taxon>Actinomycetes</taxon>
        <taxon>Actinomycetales</taxon>
        <taxon>Actinomycetaceae</taxon>
        <taxon>Bowdeniella</taxon>
    </lineage>
</organism>
<dbReference type="RefSeq" id="WP_092564970.1">
    <property type="nucleotide sequence ID" value="NZ_FNQV01000010.1"/>
</dbReference>
<protein>
    <submittedName>
        <fullName evidence="2">Putative methionine and alanine importer, small subunit</fullName>
    </submittedName>
</protein>
<proteinExistence type="predicted"/>
<keyword evidence="1" id="KW-0812">Transmembrane</keyword>
<dbReference type="NCBIfam" id="NF033493">
    <property type="entry name" value="MetS_like_NSS"/>
    <property type="match status" value="1"/>
</dbReference>
<accession>A0A1H4BPY5</accession>
<evidence type="ECO:0000313" key="2">
    <source>
        <dbReference type="EMBL" id="SEA49872.1"/>
    </source>
</evidence>
<keyword evidence="3" id="KW-1185">Reference proteome</keyword>
<evidence type="ECO:0000313" key="3">
    <source>
        <dbReference type="Proteomes" id="UP000199288"/>
    </source>
</evidence>
<name>A0A1H4BPY5_9ACTO</name>
<keyword evidence="1" id="KW-0472">Membrane</keyword>
<keyword evidence="1" id="KW-1133">Transmembrane helix</keyword>
<evidence type="ECO:0000256" key="1">
    <source>
        <dbReference type="SAM" id="Phobius"/>
    </source>
</evidence>